<dbReference type="Pfam" id="PF00672">
    <property type="entry name" value="HAMP"/>
    <property type="match status" value="1"/>
</dbReference>
<evidence type="ECO:0000259" key="9">
    <source>
        <dbReference type="PROSITE" id="PS50192"/>
    </source>
</evidence>
<dbReference type="SMART" id="SM00304">
    <property type="entry name" value="HAMP"/>
    <property type="match status" value="1"/>
</dbReference>
<dbReference type="GO" id="GO:0005886">
    <property type="term" value="C:plasma membrane"/>
    <property type="evidence" value="ECO:0007669"/>
    <property type="project" value="TreeGrafter"/>
</dbReference>
<dbReference type="GO" id="GO:0007165">
    <property type="term" value="P:signal transduction"/>
    <property type="evidence" value="ECO:0007669"/>
    <property type="project" value="UniProtKB-KW"/>
</dbReference>
<dbReference type="FunFam" id="1.10.287.950:FF:000001">
    <property type="entry name" value="Methyl-accepting chemotaxis sensory transducer"/>
    <property type="match status" value="1"/>
</dbReference>
<dbReference type="InterPro" id="IPR004090">
    <property type="entry name" value="Chemotax_Me-accpt_rcpt"/>
</dbReference>
<feature type="compositionally biased region" description="Low complexity" evidence="6">
    <location>
        <begin position="538"/>
        <end position="555"/>
    </location>
</feature>
<dbReference type="KEGG" id="fau:Fraau_2046"/>
<dbReference type="CDD" id="cd11386">
    <property type="entry name" value="MCP_signal"/>
    <property type="match status" value="1"/>
</dbReference>
<dbReference type="CDD" id="cd06225">
    <property type="entry name" value="HAMP"/>
    <property type="match status" value="1"/>
</dbReference>
<dbReference type="HOGENOM" id="CLU_000445_107_16_6"/>
<dbReference type="SMART" id="SM00283">
    <property type="entry name" value="MA"/>
    <property type="match status" value="1"/>
</dbReference>
<dbReference type="InterPro" id="IPR051310">
    <property type="entry name" value="MCP_chemotaxis"/>
</dbReference>
<feature type="domain" description="Methyl-accepting transducer" evidence="8">
    <location>
        <begin position="285"/>
        <end position="514"/>
    </location>
</feature>
<keyword evidence="12" id="KW-1185">Reference proteome</keyword>
<dbReference type="PROSITE" id="PS50111">
    <property type="entry name" value="CHEMOTAXIS_TRANSDUC_2"/>
    <property type="match status" value="1"/>
</dbReference>
<evidence type="ECO:0000256" key="2">
    <source>
        <dbReference type="ARBA" id="ARBA00022481"/>
    </source>
</evidence>
<keyword evidence="7" id="KW-0472">Membrane</keyword>
<dbReference type="PROSITE" id="PS50885">
    <property type="entry name" value="HAMP"/>
    <property type="match status" value="1"/>
</dbReference>
<evidence type="ECO:0000256" key="4">
    <source>
        <dbReference type="ARBA" id="ARBA00029447"/>
    </source>
</evidence>
<feature type="transmembrane region" description="Helical" evidence="7">
    <location>
        <begin position="203"/>
        <end position="227"/>
    </location>
</feature>
<dbReference type="GO" id="GO:0006935">
    <property type="term" value="P:chemotaxis"/>
    <property type="evidence" value="ECO:0007669"/>
    <property type="project" value="InterPro"/>
</dbReference>
<evidence type="ECO:0000256" key="1">
    <source>
        <dbReference type="ARBA" id="ARBA00004370"/>
    </source>
</evidence>
<keyword evidence="2" id="KW-0488">Methylation</keyword>
<dbReference type="InterPro" id="IPR024478">
    <property type="entry name" value="HlyB_4HB_MCP"/>
</dbReference>
<dbReference type="InterPro" id="IPR000727">
    <property type="entry name" value="T_SNARE_dom"/>
</dbReference>
<evidence type="ECO:0000256" key="3">
    <source>
        <dbReference type="ARBA" id="ARBA00023224"/>
    </source>
</evidence>
<accession>H8L2S1</accession>
<dbReference type="AlphaFoldDB" id="H8L2S1"/>
<evidence type="ECO:0000256" key="6">
    <source>
        <dbReference type="SAM" id="MobiDB-lite"/>
    </source>
</evidence>
<comment type="similarity">
    <text evidence="4">Belongs to the methyl-accepting chemotaxis (MCP) protein family.</text>
</comment>
<protein>
    <submittedName>
        <fullName evidence="11">Methyl-accepting chemotaxis protein</fullName>
    </submittedName>
</protein>
<feature type="region of interest" description="Disordered" evidence="6">
    <location>
        <begin position="537"/>
        <end position="571"/>
    </location>
</feature>
<dbReference type="Gene3D" id="1.10.287.950">
    <property type="entry name" value="Methyl-accepting chemotaxis protein"/>
    <property type="match status" value="1"/>
</dbReference>
<dbReference type="SUPFAM" id="SSF58104">
    <property type="entry name" value="Methyl-accepting chemotaxis protein (MCP) signaling domain"/>
    <property type="match status" value="1"/>
</dbReference>
<keyword evidence="7" id="KW-0812">Transmembrane</keyword>
<name>H8L2S1_FRAAD</name>
<evidence type="ECO:0000256" key="5">
    <source>
        <dbReference type="PROSITE-ProRule" id="PRU00284"/>
    </source>
</evidence>
<gene>
    <name evidence="11" type="ordered locus">Fraau_2046</name>
</gene>
<feature type="transmembrane region" description="Helical" evidence="7">
    <location>
        <begin position="26"/>
        <end position="45"/>
    </location>
</feature>
<dbReference type="PANTHER" id="PTHR43531:SF14">
    <property type="entry name" value="METHYL-ACCEPTING CHEMOTAXIS PROTEIN I-RELATED"/>
    <property type="match status" value="1"/>
</dbReference>
<dbReference type="GO" id="GO:0004888">
    <property type="term" value="F:transmembrane signaling receptor activity"/>
    <property type="evidence" value="ECO:0007669"/>
    <property type="project" value="InterPro"/>
</dbReference>
<sequence length="578" mass="61930">MEMRVDNVKSSRFFSKWFSVSIKAKLISLFSLLGVMLIVGAYIGLGGMSRASDDTGRLYNEQLVPLRELDEAARALMNSFLSLGEADYHADDKHVLQQKLHDVETSITAADHGLAQVEKGSAIWSSTERKDWTALRGSEHDLIDSMHQVIDGMQQGQDGIRDSIYNDALPMLAIFQSNLRRVINDQRDTVESLYTAQVHRLKLVRLVTLVALVLGLLLAAVVVTVVIRSIVRALHHTVTVANAISKGDLGHALHVESQDELGVLLGAFKAMDERLSMIVGQVRQSADLVRGASDEIARGSDDLAKRTQDQAASLEETAASMEEMTSTVKQNAENASHANQLVKATRDLAERGNEGIARTGGAMTDLRKSSRRIADIVGLIDEIAFQTNLLSLNAAVEAARAGDQGRGFAVVASEVRNLAQRSAEAAKEIKALISDSMERVDVVGNMAEENGKVLGEIVESVRKVSDIVAEIAAASYEQSAGIDQVNSAVTQMDDSTQQNAALVEETAASARMMQEQATDLAQQMAFFRVNGSAGARTVASPSAGPAVPASAAVPAKPAPTHAPAPAAAGDSDAIWKEF</sequence>
<dbReference type="Proteomes" id="UP000005234">
    <property type="component" value="Chromosome"/>
</dbReference>
<dbReference type="STRING" id="767434.Fraau_2046"/>
<organism evidence="11 12">
    <name type="scientific">Frateuria aurantia (strain ATCC 33424 / DSM 6220 / KCTC 2777 / LMG 1558 / NBRC 3245 / NCIMB 13370)</name>
    <name type="common">Acetobacter aurantius</name>
    <dbReference type="NCBI Taxonomy" id="767434"/>
    <lineage>
        <taxon>Bacteria</taxon>
        <taxon>Pseudomonadati</taxon>
        <taxon>Pseudomonadota</taxon>
        <taxon>Gammaproteobacteria</taxon>
        <taxon>Lysobacterales</taxon>
        <taxon>Rhodanobacteraceae</taxon>
        <taxon>Frateuria</taxon>
    </lineage>
</organism>
<keyword evidence="3 5" id="KW-0807">Transducer</keyword>
<dbReference type="Pfam" id="PF12729">
    <property type="entry name" value="4HB_MCP_1"/>
    <property type="match status" value="1"/>
</dbReference>
<keyword evidence="7" id="KW-1133">Transmembrane helix</keyword>
<dbReference type="InterPro" id="IPR003660">
    <property type="entry name" value="HAMP_dom"/>
</dbReference>
<dbReference type="InterPro" id="IPR004089">
    <property type="entry name" value="MCPsignal_dom"/>
</dbReference>
<proteinExistence type="inferred from homology"/>
<dbReference type="PANTHER" id="PTHR43531">
    <property type="entry name" value="PROTEIN ICFG"/>
    <property type="match status" value="1"/>
</dbReference>
<dbReference type="Pfam" id="PF00015">
    <property type="entry name" value="MCPsignal"/>
    <property type="match status" value="1"/>
</dbReference>
<feature type="domain" description="T-SNARE coiled-coil homology" evidence="9">
    <location>
        <begin position="444"/>
        <end position="506"/>
    </location>
</feature>
<evidence type="ECO:0000259" key="10">
    <source>
        <dbReference type="PROSITE" id="PS50885"/>
    </source>
</evidence>
<reference evidence="11" key="1">
    <citation type="submission" date="2012-02" db="EMBL/GenBank/DDBJ databases">
        <title>The complete genome of Frateuria aurantia DSM 6220.</title>
        <authorList>
            <consortium name="US DOE Joint Genome Institute (JGI-PGF)"/>
            <person name="Lucas S."/>
            <person name="Copeland A."/>
            <person name="Lapidus A."/>
            <person name="Glavina del Rio T."/>
            <person name="Dalin E."/>
            <person name="Tice H."/>
            <person name="Bruce D."/>
            <person name="Goodwin L."/>
            <person name="Pitluck S."/>
            <person name="Peters L."/>
            <person name="Ovchinnikova G."/>
            <person name="Teshima H."/>
            <person name="Kyrpides N."/>
            <person name="Mavromatis K."/>
            <person name="Ivanova N."/>
            <person name="Brettin T."/>
            <person name="Detter J.C."/>
            <person name="Han C."/>
            <person name="Larimer F."/>
            <person name="Land M."/>
            <person name="Hauser L."/>
            <person name="Markowitz V."/>
            <person name="Cheng J.-F."/>
            <person name="Hugenholtz P."/>
            <person name="Woyke T."/>
            <person name="Wu D."/>
            <person name="Brambilla E."/>
            <person name="Klenk H.-P."/>
            <person name="Eisen J.A."/>
        </authorList>
    </citation>
    <scope>NUCLEOTIDE SEQUENCE</scope>
    <source>
        <strain evidence="11">DSM 6220</strain>
    </source>
</reference>
<dbReference type="PROSITE" id="PS50192">
    <property type="entry name" value="T_SNARE"/>
    <property type="match status" value="1"/>
</dbReference>
<feature type="domain" description="HAMP" evidence="10">
    <location>
        <begin position="228"/>
        <end position="280"/>
    </location>
</feature>
<dbReference type="EMBL" id="CP003350">
    <property type="protein sequence ID" value="AFC86430.1"/>
    <property type="molecule type" value="Genomic_DNA"/>
</dbReference>
<evidence type="ECO:0000256" key="7">
    <source>
        <dbReference type="SAM" id="Phobius"/>
    </source>
</evidence>
<evidence type="ECO:0000313" key="12">
    <source>
        <dbReference type="Proteomes" id="UP000005234"/>
    </source>
</evidence>
<evidence type="ECO:0000259" key="8">
    <source>
        <dbReference type="PROSITE" id="PS50111"/>
    </source>
</evidence>
<comment type="subcellular location">
    <subcellularLocation>
        <location evidence="1">Membrane</location>
    </subcellularLocation>
</comment>
<dbReference type="eggNOG" id="COG0840">
    <property type="taxonomic scope" value="Bacteria"/>
</dbReference>
<dbReference type="PRINTS" id="PR00260">
    <property type="entry name" value="CHEMTRNSDUCR"/>
</dbReference>
<evidence type="ECO:0000313" key="11">
    <source>
        <dbReference type="EMBL" id="AFC86430.1"/>
    </source>
</evidence>